<evidence type="ECO:0000313" key="2">
    <source>
        <dbReference type="EMBL" id="GAA5147308.1"/>
    </source>
</evidence>
<gene>
    <name evidence="2" type="ORF">GCM10023340_19530</name>
</gene>
<sequence length="152" mass="16096">MPEPIPADPSPSQQPWDAPGSPSQPSAPMGAGMGRPSTPPKDHPQTAVPPDSFGTGSPVRDLVLTWLLRDGRQLLHYSDVTKGVCGRGRAINRLAASPRQAVRDALHQLAHEGRVRLSPTTYAGRAGQPGLVIEVINELPPKDASTHEGNTP</sequence>
<dbReference type="EMBL" id="BAABKG010000002">
    <property type="protein sequence ID" value="GAA5147308.1"/>
    <property type="molecule type" value="Genomic_DNA"/>
</dbReference>
<comment type="caution">
    <text evidence="2">The sequence shown here is derived from an EMBL/GenBank/DDBJ whole genome shotgun (WGS) entry which is preliminary data.</text>
</comment>
<keyword evidence="3" id="KW-1185">Reference proteome</keyword>
<name>A0ABP9PIY9_9ACTN</name>
<feature type="compositionally biased region" description="Polar residues" evidence="1">
    <location>
        <begin position="10"/>
        <end position="26"/>
    </location>
</feature>
<feature type="region of interest" description="Disordered" evidence="1">
    <location>
        <begin position="1"/>
        <end position="57"/>
    </location>
</feature>
<protein>
    <submittedName>
        <fullName evidence="2">Uncharacterized protein</fullName>
    </submittedName>
</protein>
<evidence type="ECO:0000256" key="1">
    <source>
        <dbReference type="SAM" id="MobiDB-lite"/>
    </source>
</evidence>
<accession>A0ABP9PIY9</accession>
<evidence type="ECO:0000313" key="3">
    <source>
        <dbReference type="Proteomes" id="UP001500221"/>
    </source>
</evidence>
<organism evidence="2 3">
    <name type="scientific">Nocardioides marinquilinus</name>
    <dbReference type="NCBI Taxonomy" id="1210400"/>
    <lineage>
        <taxon>Bacteria</taxon>
        <taxon>Bacillati</taxon>
        <taxon>Actinomycetota</taxon>
        <taxon>Actinomycetes</taxon>
        <taxon>Propionibacteriales</taxon>
        <taxon>Nocardioidaceae</taxon>
        <taxon>Nocardioides</taxon>
    </lineage>
</organism>
<proteinExistence type="predicted"/>
<reference evidence="3" key="1">
    <citation type="journal article" date="2019" name="Int. J. Syst. Evol. Microbiol.">
        <title>The Global Catalogue of Microorganisms (GCM) 10K type strain sequencing project: providing services to taxonomists for standard genome sequencing and annotation.</title>
        <authorList>
            <consortium name="The Broad Institute Genomics Platform"/>
            <consortium name="The Broad Institute Genome Sequencing Center for Infectious Disease"/>
            <person name="Wu L."/>
            <person name="Ma J."/>
        </authorList>
    </citation>
    <scope>NUCLEOTIDE SEQUENCE [LARGE SCALE GENOMIC DNA]</scope>
    <source>
        <strain evidence="3">JCM 18459</strain>
    </source>
</reference>
<dbReference type="Proteomes" id="UP001500221">
    <property type="component" value="Unassembled WGS sequence"/>
</dbReference>